<keyword evidence="1" id="KW-0808">Transferase</keyword>
<sequence length="696" mass="76411">MSDRGSNASDTKPSSTLGDCSNLGQDYSAGGKTKVIGIYGVPGSGKTFMLNELKHELNDDHFSFFEGSEMIASLVPGGLEAFKRLGEQRKTHFRQLAIGTIEKECATSGKSAVVTGHFMFWPEEEEKGQMVCTTKDLATYTHILYLDLPAAVIQQRHRDDTERSRPPTTTAHLVKWQQAEQDQLRLLCRDHGILFSLLAPGPSLLAKVSALLRDFHVHTETYNLSRAESSLDEILAPHRDRWETMLVIDADRTLAAEDTGALFWEKLRKSRKWAGQDSPLKSLFGSSMGYSYNAFRQAALLYEEAADSEEYKAVCQQVALMVTMYPGFVSLLQRIRQQEHVGVVVVSCGLLRVWEKVLEREGLSKTVSIIAGGRLADGFVVTAAVKAAVVARLQQLYRTYVWAFGDSPLDLEMLKQADQAVVVVGDERTRSKGIDDALSLAINQGGLQARQVLLPSSVTPRLDVSRLPVVQLDDAGLISSILHRRNLGLSIVLATDKDATRLLATPMRNAAVAGPALRKAHRRAGAYLATEYLTSVVGLEKCGISHTLGHDTTGYRLLHEGQTTIMAVMRAGEPMAGGVNEVFPLAMFVHADGPEQVMLYHLQGQRQVLLVDSVINSGKTILEFVRVIRELSPDVRVVVVAGVVQAECTVPDSAFYRTLARHGNVSLVALRRSDTKFTGTGTTDTGNRLFNTTHLL</sequence>
<dbReference type="Proteomes" id="UP001165186">
    <property type="component" value="Unassembled WGS sequence"/>
</dbReference>
<proteinExistence type="predicted"/>
<name>A0ACB5SN03_9PEZI</name>
<protein>
    <submittedName>
        <fullName evidence="1">Uracil phosphoribosyltransferase protein</fullName>
    </submittedName>
</protein>
<keyword evidence="1" id="KW-0328">Glycosyltransferase</keyword>
<gene>
    <name evidence="1" type="primary">g7227</name>
    <name evidence="1" type="ORF">NpPPO83_00007227</name>
</gene>
<organism evidence="1 2">
    <name type="scientific">Neofusicoccum parvum</name>
    <dbReference type="NCBI Taxonomy" id="310453"/>
    <lineage>
        <taxon>Eukaryota</taxon>
        <taxon>Fungi</taxon>
        <taxon>Dikarya</taxon>
        <taxon>Ascomycota</taxon>
        <taxon>Pezizomycotina</taxon>
        <taxon>Dothideomycetes</taxon>
        <taxon>Dothideomycetes incertae sedis</taxon>
        <taxon>Botryosphaeriales</taxon>
        <taxon>Botryosphaeriaceae</taxon>
        <taxon>Neofusicoccum</taxon>
    </lineage>
</organism>
<dbReference type="EMBL" id="BSXG01000147">
    <property type="protein sequence ID" value="GME48846.1"/>
    <property type="molecule type" value="Genomic_DNA"/>
</dbReference>
<accession>A0ACB5SN03</accession>
<evidence type="ECO:0000313" key="1">
    <source>
        <dbReference type="EMBL" id="GME48846.1"/>
    </source>
</evidence>
<evidence type="ECO:0000313" key="2">
    <source>
        <dbReference type="Proteomes" id="UP001165186"/>
    </source>
</evidence>
<keyword evidence="2" id="KW-1185">Reference proteome</keyword>
<comment type="caution">
    <text evidence="1">The sequence shown here is derived from an EMBL/GenBank/DDBJ whole genome shotgun (WGS) entry which is preliminary data.</text>
</comment>
<reference evidence="1" key="1">
    <citation type="submission" date="2024-09" db="EMBL/GenBank/DDBJ databases">
        <title>Draft Genome Sequences of Neofusicoccum parvum.</title>
        <authorList>
            <person name="Ashida A."/>
            <person name="Camagna M."/>
            <person name="Tanaka A."/>
            <person name="Takemoto D."/>
        </authorList>
    </citation>
    <scope>NUCLEOTIDE SEQUENCE</scope>
    <source>
        <strain evidence="1">PPO83</strain>
    </source>
</reference>